<comment type="function">
    <text evidence="2">Antitoxin component of a type II toxin-antitoxin (TA) system.</text>
</comment>
<proteinExistence type="inferred from homology"/>
<protein>
    <recommendedName>
        <fullName evidence="2">Antitoxin</fullName>
    </recommendedName>
</protein>
<gene>
    <name evidence="3" type="ORF">GCM10007874_08000</name>
</gene>
<evidence type="ECO:0000256" key="2">
    <source>
        <dbReference type="RuleBase" id="RU362080"/>
    </source>
</evidence>
<dbReference type="InterPro" id="IPR036165">
    <property type="entry name" value="YefM-like_sf"/>
</dbReference>
<comment type="similarity">
    <text evidence="1 2">Belongs to the phD/YefM antitoxin family.</text>
</comment>
<reference evidence="4" key="1">
    <citation type="journal article" date="2019" name="Int. J. Syst. Evol. Microbiol.">
        <title>The Global Catalogue of Microorganisms (GCM) 10K type strain sequencing project: providing services to taxonomists for standard genome sequencing and annotation.</title>
        <authorList>
            <consortium name="The Broad Institute Genomics Platform"/>
            <consortium name="The Broad Institute Genome Sequencing Center for Infectious Disease"/>
            <person name="Wu L."/>
            <person name="Ma J."/>
        </authorList>
    </citation>
    <scope>NUCLEOTIDE SEQUENCE [LARGE SCALE GENOMIC DNA]</scope>
    <source>
        <strain evidence="4">NBRC 101365</strain>
    </source>
</reference>
<accession>A0ABQ6CG09</accession>
<dbReference type="EMBL" id="BSPC01000005">
    <property type="protein sequence ID" value="GLS17785.1"/>
    <property type="molecule type" value="Genomic_DNA"/>
</dbReference>
<evidence type="ECO:0000256" key="1">
    <source>
        <dbReference type="ARBA" id="ARBA00009981"/>
    </source>
</evidence>
<dbReference type="InterPro" id="IPR006442">
    <property type="entry name" value="Antitoxin_Phd/YefM"/>
</dbReference>
<dbReference type="SUPFAM" id="SSF143120">
    <property type="entry name" value="YefM-like"/>
    <property type="match status" value="1"/>
</dbReference>
<dbReference type="Gene3D" id="3.40.1620.10">
    <property type="entry name" value="YefM-like domain"/>
    <property type="match status" value="1"/>
</dbReference>
<dbReference type="RefSeq" id="WP_284310589.1">
    <property type="nucleotide sequence ID" value="NZ_BSPC01000005.1"/>
</dbReference>
<evidence type="ECO:0000313" key="4">
    <source>
        <dbReference type="Proteomes" id="UP001156882"/>
    </source>
</evidence>
<keyword evidence="4" id="KW-1185">Reference proteome</keyword>
<comment type="caution">
    <text evidence="3">The sequence shown here is derived from an EMBL/GenBank/DDBJ whole genome shotgun (WGS) entry which is preliminary data.</text>
</comment>
<sequence>MKSFASTEFKQHLGDVLAAAEREPIAITRHRKTRYVLMDIETYERRFRNNPRRSYAIEEMPPEHLALLEEALADLK</sequence>
<dbReference type="Pfam" id="PF02604">
    <property type="entry name" value="PhdYeFM_antitox"/>
    <property type="match status" value="1"/>
</dbReference>
<name>A0ABQ6CG09_9HYPH</name>
<evidence type="ECO:0000313" key="3">
    <source>
        <dbReference type="EMBL" id="GLS17785.1"/>
    </source>
</evidence>
<organism evidence="3 4">
    <name type="scientific">Labrys miyagiensis</name>
    <dbReference type="NCBI Taxonomy" id="346912"/>
    <lineage>
        <taxon>Bacteria</taxon>
        <taxon>Pseudomonadati</taxon>
        <taxon>Pseudomonadota</taxon>
        <taxon>Alphaproteobacteria</taxon>
        <taxon>Hyphomicrobiales</taxon>
        <taxon>Xanthobacteraceae</taxon>
        <taxon>Labrys</taxon>
    </lineage>
</organism>
<dbReference type="Proteomes" id="UP001156882">
    <property type="component" value="Unassembled WGS sequence"/>
</dbReference>
<dbReference type="NCBIfam" id="TIGR01552">
    <property type="entry name" value="phd_fam"/>
    <property type="match status" value="1"/>
</dbReference>